<feature type="transmembrane region" description="Helical" evidence="6">
    <location>
        <begin position="139"/>
        <end position="160"/>
    </location>
</feature>
<evidence type="ECO:0000256" key="1">
    <source>
        <dbReference type="ARBA" id="ARBA00004651"/>
    </source>
</evidence>
<feature type="transmembrane region" description="Helical" evidence="6">
    <location>
        <begin position="49"/>
        <end position="70"/>
    </location>
</feature>
<organism evidence="8 9">
    <name type="scientific">Alkalispirillum mobile</name>
    <dbReference type="NCBI Taxonomy" id="85925"/>
    <lineage>
        <taxon>Bacteria</taxon>
        <taxon>Pseudomonadati</taxon>
        <taxon>Pseudomonadota</taxon>
        <taxon>Gammaproteobacteria</taxon>
        <taxon>Chromatiales</taxon>
        <taxon>Ectothiorhodospiraceae</taxon>
        <taxon>Alkalispirillum</taxon>
    </lineage>
</organism>
<feature type="transmembrane region" description="Helical" evidence="6">
    <location>
        <begin position="21"/>
        <end position="43"/>
    </location>
</feature>
<evidence type="ECO:0000259" key="7">
    <source>
        <dbReference type="Pfam" id="PF09335"/>
    </source>
</evidence>
<evidence type="ECO:0000256" key="2">
    <source>
        <dbReference type="ARBA" id="ARBA00022475"/>
    </source>
</evidence>
<sequence length="208" mass="22579">MSDELTVGWWRSVVEALGYRGVALVMVVVAPEVIMPFAGFLAFTEVFTLSGVVLAGSIGATLGSTLIYLVARQVGEAQTRCLVSGPGRYLLLKGRDLDRVMAAFQQYGDWLVFLGRLVPSVRSLVSIPAGLLPMGFLRFLLLTAAGTALWNAVLALAGYWLGNQWARLAEWLGVYSAATVMVIAGLLLYLAQHRLRRLLRAGRGRRPG</sequence>
<evidence type="ECO:0000256" key="4">
    <source>
        <dbReference type="ARBA" id="ARBA00022989"/>
    </source>
</evidence>
<protein>
    <submittedName>
        <fullName evidence="8">Alkaline phosphatase</fullName>
    </submittedName>
</protein>
<dbReference type="EMBL" id="RCDA01000001">
    <property type="protein sequence ID" value="RLK50732.1"/>
    <property type="molecule type" value="Genomic_DNA"/>
</dbReference>
<dbReference type="Pfam" id="PF09335">
    <property type="entry name" value="VTT_dom"/>
    <property type="match status" value="1"/>
</dbReference>
<dbReference type="PANTHER" id="PTHR42709:SF6">
    <property type="entry name" value="UNDECAPRENYL PHOSPHATE TRANSPORTER A"/>
    <property type="match status" value="1"/>
</dbReference>
<evidence type="ECO:0000256" key="6">
    <source>
        <dbReference type="SAM" id="Phobius"/>
    </source>
</evidence>
<keyword evidence="3 6" id="KW-0812">Transmembrane</keyword>
<proteinExistence type="predicted"/>
<dbReference type="InterPro" id="IPR051311">
    <property type="entry name" value="DedA_domain"/>
</dbReference>
<name>A0A498C536_9GAMM</name>
<dbReference type="RefSeq" id="WP_121441195.1">
    <property type="nucleotide sequence ID" value="NZ_RCDA01000001.1"/>
</dbReference>
<dbReference type="InterPro" id="IPR032816">
    <property type="entry name" value="VTT_dom"/>
</dbReference>
<keyword evidence="9" id="KW-1185">Reference proteome</keyword>
<dbReference type="AlphaFoldDB" id="A0A498C536"/>
<evidence type="ECO:0000256" key="3">
    <source>
        <dbReference type="ARBA" id="ARBA00022692"/>
    </source>
</evidence>
<keyword evidence="2" id="KW-1003">Cell membrane</keyword>
<dbReference type="PANTHER" id="PTHR42709">
    <property type="entry name" value="ALKALINE PHOSPHATASE LIKE PROTEIN"/>
    <property type="match status" value="1"/>
</dbReference>
<comment type="subcellular location">
    <subcellularLocation>
        <location evidence="1">Cell membrane</location>
        <topology evidence="1">Multi-pass membrane protein</topology>
    </subcellularLocation>
</comment>
<evidence type="ECO:0000313" key="9">
    <source>
        <dbReference type="Proteomes" id="UP000275461"/>
    </source>
</evidence>
<keyword evidence="4 6" id="KW-1133">Transmembrane helix</keyword>
<dbReference type="OrthoDB" id="9780918at2"/>
<reference evidence="8 9" key="1">
    <citation type="submission" date="2018-10" db="EMBL/GenBank/DDBJ databases">
        <title>Genomic Encyclopedia of Type Strains, Phase IV (KMG-IV): sequencing the most valuable type-strain genomes for metagenomic binning, comparative biology and taxonomic classification.</title>
        <authorList>
            <person name="Goeker M."/>
        </authorList>
    </citation>
    <scope>NUCLEOTIDE SEQUENCE [LARGE SCALE GENOMIC DNA]</scope>
    <source>
        <strain evidence="8 9">DSM 12769</strain>
    </source>
</reference>
<feature type="transmembrane region" description="Helical" evidence="6">
    <location>
        <begin position="172"/>
        <end position="191"/>
    </location>
</feature>
<accession>A0A498C536</accession>
<dbReference type="GO" id="GO:0005886">
    <property type="term" value="C:plasma membrane"/>
    <property type="evidence" value="ECO:0007669"/>
    <property type="project" value="UniProtKB-SubCell"/>
</dbReference>
<keyword evidence="5 6" id="KW-0472">Membrane</keyword>
<comment type="caution">
    <text evidence="8">The sequence shown here is derived from an EMBL/GenBank/DDBJ whole genome shotgun (WGS) entry which is preliminary data.</text>
</comment>
<feature type="domain" description="VTT" evidence="7">
    <location>
        <begin position="35"/>
        <end position="159"/>
    </location>
</feature>
<dbReference type="Proteomes" id="UP000275461">
    <property type="component" value="Unassembled WGS sequence"/>
</dbReference>
<evidence type="ECO:0000313" key="8">
    <source>
        <dbReference type="EMBL" id="RLK50732.1"/>
    </source>
</evidence>
<gene>
    <name evidence="8" type="ORF">DFR31_0638</name>
</gene>
<evidence type="ECO:0000256" key="5">
    <source>
        <dbReference type="ARBA" id="ARBA00023136"/>
    </source>
</evidence>